<keyword evidence="3" id="KW-0804">Transcription</keyword>
<dbReference type="Proteomes" id="UP000604241">
    <property type="component" value="Unassembled WGS sequence"/>
</dbReference>
<evidence type="ECO:0000313" key="5">
    <source>
        <dbReference type="EMBL" id="MBD7919848.1"/>
    </source>
</evidence>
<evidence type="ECO:0000313" key="6">
    <source>
        <dbReference type="Proteomes" id="UP000604241"/>
    </source>
</evidence>
<dbReference type="PROSITE" id="PS51000">
    <property type="entry name" value="HTH_DEOR_2"/>
    <property type="match status" value="1"/>
</dbReference>
<dbReference type="PIRSF" id="PIRSF016838">
    <property type="entry name" value="PafC"/>
    <property type="match status" value="1"/>
</dbReference>
<dbReference type="InterPro" id="IPR051534">
    <property type="entry name" value="CBASS_pafABC_assoc_protein"/>
</dbReference>
<dbReference type="SUPFAM" id="SSF46785">
    <property type="entry name" value="Winged helix' DNA-binding domain"/>
    <property type="match status" value="1"/>
</dbReference>
<feature type="domain" description="HTH deoR-type" evidence="4">
    <location>
        <begin position="6"/>
        <end position="61"/>
    </location>
</feature>
<evidence type="ECO:0000256" key="1">
    <source>
        <dbReference type="ARBA" id="ARBA00023015"/>
    </source>
</evidence>
<dbReference type="EMBL" id="JACSQV010000016">
    <property type="protein sequence ID" value="MBD7919848.1"/>
    <property type="molecule type" value="Genomic_DNA"/>
</dbReference>
<proteinExistence type="predicted"/>
<keyword evidence="1" id="KW-0805">Transcription regulation</keyword>
<dbReference type="InterPro" id="IPR013196">
    <property type="entry name" value="HTH_11"/>
</dbReference>
<dbReference type="PROSITE" id="PS00894">
    <property type="entry name" value="HTH_DEOR_1"/>
    <property type="match status" value="1"/>
</dbReference>
<dbReference type="Pfam" id="PF13280">
    <property type="entry name" value="WYL"/>
    <property type="match status" value="1"/>
</dbReference>
<dbReference type="PANTHER" id="PTHR34580">
    <property type="match status" value="1"/>
</dbReference>
<organism evidence="5 6">
    <name type="scientific">Cellulomonas avistercoris</name>
    <dbReference type="NCBI Taxonomy" id="2762242"/>
    <lineage>
        <taxon>Bacteria</taxon>
        <taxon>Bacillati</taxon>
        <taxon>Actinomycetota</taxon>
        <taxon>Actinomycetes</taxon>
        <taxon>Micrococcales</taxon>
        <taxon>Cellulomonadaceae</taxon>
        <taxon>Cellulomonas</taxon>
    </lineage>
</organism>
<protein>
    <submittedName>
        <fullName evidence="5">WYL domain-containing protein</fullName>
    </submittedName>
</protein>
<comment type="caution">
    <text evidence="5">The sequence shown here is derived from an EMBL/GenBank/DDBJ whole genome shotgun (WGS) entry which is preliminary data.</text>
</comment>
<keyword evidence="6" id="KW-1185">Reference proteome</keyword>
<dbReference type="InterPro" id="IPR057727">
    <property type="entry name" value="WCX_dom"/>
</dbReference>
<accession>A0ABR8QHE5</accession>
<dbReference type="InterPro" id="IPR036388">
    <property type="entry name" value="WH-like_DNA-bd_sf"/>
</dbReference>
<dbReference type="Gene3D" id="1.10.10.10">
    <property type="entry name" value="Winged helix-like DNA-binding domain superfamily/Winged helix DNA-binding domain"/>
    <property type="match status" value="1"/>
</dbReference>
<evidence type="ECO:0000256" key="3">
    <source>
        <dbReference type="ARBA" id="ARBA00023163"/>
    </source>
</evidence>
<reference evidence="5 6" key="1">
    <citation type="submission" date="2020-08" db="EMBL/GenBank/DDBJ databases">
        <title>A Genomic Blueprint of the Chicken Gut Microbiome.</title>
        <authorList>
            <person name="Gilroy R."/>
            <person name="Ravi A."/>
            <person name="Getino M."/>
            <person name="Pursley I."/>
            <person name="Horton D.L."/>
            <person name="Alikhan N.-F."/>
            <person name="Baker D."/>
            <person name="Gharbi K."/>
            <person name="Hall N."/>
            <person name="Watson M."/>
            <person name="Adriaenssens E.M."/>
            <person name="Foster-Nyarko E."/>
            <person name="Jarju S."/>
            <person name="Secka A."/>
            <person name="Antonio M."/>
            <person name="Oren A."/>
            <person name="Chaudhuri R."/>
            <person name="La Ragione R.M."/>
            <person name="Hildebrand F."/>
            <person name="Pallen M.J."/>
        </authorList>
    </citation>
    <scope>NUCLEOTIDE SEQUENCE [LARGE SCALE GENOMIC DNA]</scope>
    <source>
        <strain evidence="5 6">Sa3CUA2</strain>
    </source>
</reference>
<name>A0ABR8QHE5_9CELL</name>
<dbReference type="RefSeq" id="WP_191784499.1">
    <property type="nucleotide sequence ID" value="NZ_JACSQV010000016.1"/>
</dbReference>
<evidence type="ECO:0000259" key="4">
    <source>
        <dbReference type="PROSITE" id="PS51000"/>
    </source>
</evidence>
<keyword evidence="2" id="KW-0238">DNA-binding</keyword>
<dbReference type="InterPro" id="IPR036390">
    <property type="entry name" value="WH_DNA-bd_sf"/>
</dbReference>
<dbReference type="PANTHER" id="PTHR34580:SF3">
    <property type="entry name" value="PROTEIN PAFB"/>
    <property type="match status" value="1"/>
</dbReference>
<gene>
    <name evidence="5" type="ORF">H9657_16370</name>
</gene>
<sequence length="343" mass="36975">MTSGTTTTRLLRLLSLLQTPRDWPGPTLADRLGVSERTVRRDVDRLRAMGYRVHADRGSAGGYRLEAGAELPPLLLDDDQVTAIAVALQAVPLLGTDVDEAAQRALGTIRRVMPPRLRHRAQALQFETAGPAPTAPVAPADVLVAVSAAVRAHEVLRFDYAGGTGVGATAGSPTHDGRPRRAEPHHLVATLGRWYVVAWDLDRADWRVFRVDRMAPRTPNGPRFTPRDVPGGDVRKLLSARFRGATSADAWPCRGTAVLDLPARDVVPFAGDGVVEDLGDGRCRFTAGSWSWVALAASLGRFDAAVRVEGPDELREACARLAGRYEDAARRDPREAGTRPGTA</sequence>
<dbReference type="InterPro" id="IPR028349">
    <property type="entry name" value="PafC-like"/>
</dbReference>
<dbReference type="Pfam" id="PF08279">
    <property type="entry name" value="HTH_11"/>
    <property type="match status" value="1"/>
</dbReference>
<evidence type="ECO:0000256" key="2">
    <source>
        <dbReference type="ARBA" id="ARBA00023125"/>
    </source>
</evidence>
<dbReference type="Pfam" id="PF25583">
    <property type="entry name" value="WCX"/>
    <property type="match status" value="1"/>
</dbReference>
<dbReference type="InterPro" id="IPR026881">
    <property type="entry name" value="WYL_dom"/>
</dbReference>
<dbReference type="InterPro" id="IPR018356">
    <property type="entry name" value="Tscrpt_reg_HTH_DeoR_CS"/>
</dbReference>
<dbReference type="PROSITE" id="PS52050">
    <property type="entry name" value="WYL"/>
    <property type="match status" value="1"/>
</dbReference>
<dbReference type="InterPro" id="IPR001034">
    <property type="entry name" value="DeoR_HTH"/>
</dbReference>